<evidence type="ECO:0000313" key="2">
    <source>
        <dbReference type="Proteomes" id="UP000054321"/>
    </source>
</evidence>
<proteinExistence type="predicted"/>
<keyword evidence="2" id="KW-1185">Reference proteome</keyword>
<sequence length="81" mass="9024">MTVRFLEGRRRWVIPKDLFWAGINSALEGAYGTTITEDLSEMGVNYRYGYGINGAGSDATLAAYGWTSLWSDFTFTLSNRG</sequence>
<dbReference type="HOGENOM" id="CLU_2574479_0_0_1"/>
<gene>
    <name evidence="1" type="ORF">OIDMADRAFT_16198</name>
</gene>
<dbReference type="AlphaFoldDB" id="A0A0C3HXB2"/>
<reference evidence="2" key="2">
    <citation type="submission" date="2015-01" db="EMBL/GenBank/DDBJ databases">
        <title>Evolutionary Origins and Diversification of the Mycorrhizal Mutualists.</title>
        <authorList>
            <consortium name="DOE Joint Genome Institute"/>
            <consortium name="Mycorrhizal Genomics Consortium"/>
            <person name="Kohler A."/>
            <person name="Kuo A."/>
            <person name="Nagy L.G."/>
            <person name="Floudas D."/>
            <person name="Copeland A."/>
            <person name="Barry K.W."/>
            <person name="Cichocki N."/>
            <person name="Veneault-Fourrey C."/>
            <person name="LaButti K."/>
            <person name="Lindquist E.A."/>
            <person name="Lipzen A."/>
            <person name="Lundell T."/>
            <person name="Morin E."/>
            <person name="Murat C."/>
            <person name="Riley R."/>
            <person name="Ohm R."/>
            <person name="Sun H."/>
            <person name="Tunlid A."/>
            <person name="Henrissat B."/>
            <person name="Grigoriev I.V."/>
            <person name="Hibbett D.S."/>
            <person name="Martin F."/>
        </authorList>
    </citation>
    <scope>NUCLEOTIDE SEQUENCE [LARGE SCALE GENOMIC DNA]</scope>
    <source>
        <strain evidence="2">Zn</strain>
    </source>
</reference>
<evidence type="ECO:0000313" key="1">
    <source>
        <dbReference type="EMBL" id="KIN07545.1"/>
    </source>
</evidence>
<protein>
    <submittedName>
        <fullName evidence="1">Uncharacterized protein</fullName>
    </submittedName>
</protein>
<reference evidence="1 2" key="1">
    <citation type="submission" date="2014-04" db="EMBL/GenBank/DDBJ databases">
        <authorList>
            <consortium name="DOE Joint Genome Institute"/>
            <person name="Kuo A."/>
            <person name="Martino E."/>
            <person name="Perotto S."/>
            <person name="Kohler A."/>
            <person name="Nagy L.G."/>
            <person name="Floudas D."/>
            <person name="Copeland A."/>
            <person name="Barry K.W."/>
            <person name="Cichocki N."/>
            <person name="Veneault-Fourrey C."/>
            <person name="LaButti K."/>
            <person name="Lindquist E.A."/>
            <person name="Lipzen A."/>
            <person name="Lundell T."/>
            <person name="Morin E."/>
            <person name="Murat C."/>
            <person name="Sun H."/>
            <person name="Tunlid A."/>
            <person name="Henrissat B."/>
            <person name="Grigoriev I.V."/>
            <person name="Hibbett D.S."/>
            <person name="Martin F."/>
            <person name="Nordberg H.P."/>
            <person name="Cantor M.N."/>
            <person name="Hua S.X."/>
        </authorList>
    </citation>
    <scope>NUCLEOTIDE SEQUENCE [LARGE SCALE GENOMIC DNA]</scope>
    <source>
        <strain evidence="1 2">Zn</strain>
    </source>
</reference>
<dbReference type="Proteomes" id="UP000054321">
    <property type="component" value="Unassembled WGS sequence"/>
</dbReference>
<name>A0A0C3HXB2_OIDMZ</name>
<dbReference type="EMBL" id="KN832870">
    <property type="protein sequence ID" value="KIN07545.1"/>
    <property type="molecule type" value="Genomic_DNA"/>
</dbReference>
<organism evidence="1 2">
    <name type="scientific">Oidiodendron maius (strain Zn)</name>
    <dbReference type="NCBI Taxonomy" id="913774"/>
    <lineage>
        <taxon>Eukaryota</taxon>
        <taxon>Fungi</taxon>
        <taxon>Dikarya</taxon>
        <taxon>Ascomycota</taxon>
        <taxon>Pezizomycotina</taxon>
        <taxon>Leotiomycetes</taxon>
        <taxon>Leotiomycetes incertae sedis</taxon>
        <taxon>Myxotrichaceae</taxon>
        <taxon>Oidiodendron</taxon>
    </lineage>
</organism>
<dbReference type="InParanoid" id="A0A0C3HXB2"/>
<accession>A0A0C3HXB2</accession>